<dbReference type="Proteomes" id="UP000887578">
    <property type="component" value="Unplaced"/>
</dbReference>
<accession>A0A914PVW9</accession>
<protein>
    <submittedName>
        <fullName evidence="2">Uncharacterized protein</fullName>
    </submittedName>
</protein>
<reference evidence="2" key="1">
    <citation type="submission" date="2022-11" db="UniProtKB">
        <authorList>
            <consortium name="WormBaseParasite"/>
        </authorList>
    </citation>
    <scope>IDENTIFICATION</scope>
</reference>
<keyword evidence="1" id="KW-1185">Reference proteome</keyword>
<name>A0A914PVW9_9BILA</name>
<evidence type="ECO:0000313" key="1">
    <source>
        <dbReference type="Proteomes" id="UP000887578"/>
    </source>
</evidence>
<proteinExistence type="predicted"/>
<evidence type="ECO:0000313" key="2">
    <source>
        <dbReference type="WBParaSite" id="PDA_v2.g20480.t1"/>
    </source>
</evidence>
<dbReference type="AlphaFoldDB" id="A0A914PVW9"/>
<sequence length="150" mass="16630">MRTTTTGRRSPKFSPEITLTIPSLSLLSLSPTKYEKHNGVEKKATNANAIGNARYYDYDAMDEEVRILAEYEEKTNVAAAAATFVFSSAHEKAVKDKGNVFNCCFTSSKAENEDEVCGGKRQSNSATDDDSNFNMIIEEDPFYVAKVCIF</sequence>
<dbReference type="WBParaSite" id="PDA_v2.g20480.t1">
    <property type="protein sequence ID" value="PDA_v2.g20480.t1"/>
    <property type="gene ID" value="PDA_v2.g20480"/>
</dbReference>
<organism evidence="1 2">
    <name type="scientific">Panagrolaimus davidi</name>
    <dbReference type="NCBI Taxonomy" id="227884"/>
    <lineage>
        <taxon>Eukaryota</taxon>
        <taxon>Metazoa</taxon>
        <taxon>Ecdysozoa</taxon>
        <taxon>Nematoda</taxon>
        <taxon>Chromadorea</taxon>
        <taxon>Rhabditida</taxon>
        <taxon>Tylenchina</taxon>
        <taxon>Panagrolaimomorpha</taxon>
        <taxon>Panagrolaimoidea</taxon>
        <taxon>Panagrolaimidae</taxon>
        <taxon>Panagrolaimus</taxon>
    </lineage>
</organism>